<dbReference type="Proteomes" id="UP000002149">
    <property type="component" value="Chromosome 13"/>
</dbReference>
<evidence type="ECO:0000256" key="1">
    <source>
        <dbReference type="SAM" id="MobiDB-lite"/>
    </source>
</evidence>
<reference evidence="2 3" key="1">
    <citation type="journal article" date="2005" name="Science">
        <title>The genome of the basidiomycetous yeast and human pathogen Cryptococcus neoformans.</title>
        <authorList>
            <person name="Loftus B.J."/>
            <person name="Fung E."/>
            <person name="Roncaglia P."/>
            <person name="Rowley D."/>
            <person name="Amedeo P."/>
            <person name="Bruno D."/>
            <person name="Vamathevan J."/>
            <person name="Miranda M."/>
            <person name="Anderson I.J."/>
            <person name="Fraser J.A."/>
            <person name="Allen J.E."/>
            <person name="Bosdet I.E."/>
            <person name="Brent M.R."/>
            <person name="Chiu R."/>
            <person name="Doering T.L."/>
            <person name="Donlin M.J."/>
            <person name="D'Souza C.A."/>
            <person name="Fox D.S."/>
            <person name="Grinberg V."/>
            <person name="Fu J."/>
            <person name="Fukushima M."/>
            <person name="Haas B.J."/>
            <person name="Huang J.C."/>
            <person name="Janbon G."/>
            <person name="Jones S.J."/>
            <person name="Koo H.L."/>
            <person name="Krzywinski M.I."/>
            <person name="Kwon-Chung J.K."/>
            <person name="Lengeler K.B."/>
            <person name="Maiti R."/>
            <person name="Marra M.A."/>
            <person name="Marra R.E."/>
            <person name="Mathewson C.A."/>
            <person name="Mitchell T.G."/>
            <person name="Pertea M."/>
            <person name="Riggs F.R."/>
            <person name="Salzberg S.L."/>
            <person name="Schein J.E."/>
            <person name="Shvartsbeyn A."/>
            <person name="Shin H."/>
            <person name="Shumway M."/>
            <person name="Specht C.A."/>
            <person name="Suh B.B."/>
            <person name="Tenney A."/>
            <person name="Utterback T.R."/>
            <person name="Wickes B.L."/>
            <person name="Wortman J.R."/>
            <person name="Wye N.H."/>
            <person name="Kronstad J.W."/>
            <person name="Lodge J.K."/>
            <person name="Heitman J."/>
            <person name="Davis R.W."/>
            <person name="Fraser C.M."/>
            <person name="Hyman R.W."/>
        </authorList>
    </citation>
    <scope>NUCLEOTIDE SEQUENCE [LARGE SCALE GENOMIC DNA]</scope>
    <source>
        <strain evidence="3">JEC21 / ATCC MYA-565</strain>
    </source>
</reference>
<dbReference type="AlphaFoldDB" id="A0A0S2LIS4"/>
<feature type="compositionally biased region" description="Low complexity" evidence="1">
    <location>
        <begin position="51"/>
        <end position="60"/>
    </location>
</feature>
<feature type="compositionally biased region" description="Polar residues" evidence="1">
    <location>
        <begin position="39"/>
        <end position="50"/>
    </location>
</feature>
<dbReference type="RefSeq" id="XP_024514425.1">
    <property type="nucleotide sequence ID" value="XM_024658862.1"/>
</dbReference>
<sequence>MPNSRRHRRNKSSMPKPNKVNPGPYPHAPAPALAVSSPKVASTPQGCCRNQTQTQTQTQTQRHDQTPADLVAQASFPTHDLDIPEIRGNTYRRPHAPSPLKRIQTVPMKGTEQWLSRYQFQMFSWDEGQEFDGDEDEECGVRGWNWNRYVEMDNGEPKEWIDSFSWGGASMSCEYGSSVPSAHMSIPPGIRPNGENSIPGMSLDALTQLAAEVATELSRKRLEESPRPDVSKRKRAEGNVSREL</sequence>
<feature type="region of interest" description="Disordered" evidence="1">
    <location>
        <begin position="218"/>
        <end position="244"/>
    </location>
</feature>
<feature type="compositionally biased region" description="Basic residues" evidence="1">
    <location>
        <begin position="1"/>
        <end position="11"/>
    </location>
</feature>
<feature type="region of interest" description="Disordered" evidence="1">
    <location>
        <begin position="1"/>
        <end position="66"/>
    </location>
</feature>
<dbReference type="KEGG" id="cne:CNM02105"/>
<dbReference type="VEuPathDB" id="FungiDB:CNM02105"/>
<dbReference type="PaxDb" id="214684-A0A0S2LIS4"/>
<organism evidence="2 3">
    <name type="scientific">Cryptococcus deneoformans (strain JEC21 / ATCC MYA-565)</name>
    <name type="common">Cryptococcus neoformans var. neoformans serotype D</name>
    <dbReference type="NCBI Taxonomy" id="214684"/>
    <lineage>
        <taxon>Eukaryota</taxon>
        <taxon>Fungi</taxon>
        <taxon>Dikarya</taxon>
        <taxon>Basidiomycota</taxon>
        <taxon>Agaricomycotina</taxon>
        <taxon>Tremellomycetes</taxon>
        <taxon>Tremellales</taxon>
        <taxon>Cryptococcaceae</taxon>
        <taxon>Cryptococcus</taxon>
        <taxon>Cryptococcus neoformans species complex</taxon>
    </lineage>
</organism>
<protein>
    <submittedName>
        <fullName evidence="2">Uncharacterized protein</fullName>
    </submittedName>
</protein>
<dbReference type="EMBL" id="AE017353">
    <property type="protein sequence ID" value="ALO60846.1"/>
    <property type="molecule type" value="Genomic_DNA"/>
</dbReference>
<evidence type="ECO:0000313" key="2">
    <source>
        <dbReference type="EMBL" id="ALO60846.1"/>
    </source>
</evidence>
<dbReference type="InParanoid" id="A0A0S2LIS4"/>
<proteinExistence type="predicted"/>
<keyword evidence="3" id="KW-1185">Reference proteome</keyword>
<evidence type="ECO:0000313" key="3">
    <source>
        <dbReference type="Proteomes" id="UP000002149"/>
    </source>
</evidence>
<name>A0A0S2LIS4_CRYD1</name>
<dbReference type="OrthoDB" id="2575725at2759"/>
<gene>
    <name evidence="2" type="ordered locus">CNM02105</name>
</gene>
<dbReference type="GeneID" id="36393149"/>
<accession>A0A0S2LIS4</accession>